<evidence type="ECO:0000313" key="2">
    <source>
        <dbReference type="Proteomes" id="UP001250214"/>
    </source>
</evidence>
<dbReference type="Proteomes" id="UP001250214">
    <property type="component" value="Unassembled WGS sequence"/>
</dbReference>
<reference evidence="2" key="1">
    <citation type="submission" date="2023-07" db="EMBL/GenBank/DDBJ databases">
        <title>Novel species in the genus Lipingzhangella isolated from Sambhar Salt Lake.</title>
        <authorList>
            <person name="Jiya N."/>
            <person name="Kajale S."/>
            <person name="Sharma A."/>
        </authorList>
    </citation>
    <scope>NUCLEOTIDE SEQUENCE [LARGE SCALE GENOMIC DNA]</scope>
    <source>
        <strain evidence="2">LS1_29</strain>
    </source>
</reference>
<dbReference type="EMBL" id="JAVLVT010000002">
    <property type="protein sequence ID" value="MDS1269779.1"/>
    <property type="molecule type" value="Genomic_DNA"/>
</dbReference>
<evidence type="ECO:0008006" key="3">
    <source>
        <dbReference type="Google" id="ProtNLM"/>
    </source>
</evidence>
<dbReference type="Pfam" id="PF20358">
    <property type="entry name" value="DUF6653"/>
    <property type="match status" value="1"/>
</dbReference>
<dbReference type="InterPro" id="IPR046595">
    <property type="entry name" value="DUF6653"/>
</dbReference>
<sequence length="149" mass="16921">MASSNGPLAQLRRAVFARHANPWSAWSRWATTPLLYVPVWTRRWSHAAFVGVWFAVNPVVFPRPEQTHAWSTRAMLGEELWISERPRDRALVVNSAAGLAGLAAVVAARKRRFWPTATATAVQMGLTLVYWQQMAHYYEGHRRAQVNGR</sequence>
<name>A0ABU2H584_9ACTN</name>
<organism evidence="1 2">
    <name type="scientific">Lipingzhangella rawalii</name>
    <dbReference type="NCBI Taxonomy" id="2055835"/>
    <lineage>
        <taxon>Bacteria</taxon>
        <taxon>Bacillati</taxon>
        <taxon>Actinomycetota</taxon>
        <taxon>Actinomycetes</taxon>
        <taxon>Streptosporangiales</taxon>
        <taxon>Nocardiopsidaceae</taxon>
        <taxon>Lipingzhangella</taxon>
    </lineage>
</organism>
<comment type="caution">
    <text evidence="1">The sequence shown here is derived from an EMBL/GenBank/DDBJ whole genome shotgun (WGS) entry which is preliminary data.</text>
</comment>
<evidence type="ECO:0000313" key="1">
    <source>
        <dbReference type="EMBL" id="MDS1269779.1"/>
    </source>
</evidence>
<protein>
    <recommendedName>
        <fullName evidence="3">TspO/MBR related protein</fullName>
    </recommendedName>
</protein>
<accession>A0ABU2H584</accession>
<keyword evidence="2" id="KW-1185">Reference proteome</keyword>
<dbReference type="RefSeq" id="WP_310911318.1">
    <property type="nucleotide sequence ID" value="NZ_JAVLVT010000002.1"/>
</dbReference>
<gene>
    <name evidence="1" type="ORF">RIF23_05665</name>
</gene>
<proteinExistence type="predicted"/>